<organism evidence="3 4">
    <name type="scientific">Zeimonas arvi</name>
    <dbReference type="NCBI Taxonomy" id="2498847"/>
    <lineage>
        <taxon>Bacteria</taxon>
        <taxon>Pseudomonadati</taxon>
        <taxon>Pseudomonadota</taxon>
        <taxon>Betaproteobacteria</taxon>
        <taxon>Burkholderiales</taxon>
        <taxon>Burkholderiaceae</taxon>
        <taxon>Zeimonas</taxon>
    </lineage>
</organism>
<evidence type="ECO:0000313" key="3">
    <source>
        <dbReference type="EMBL" id="TXL64872.1"/>
    </source>
</evidence>
<dbReference type="EMBL" id="VDUY01000005">
    <property type="protein sequence ID" value="TXL64872.1"/>
    <property type="molecule type" value="Genomic_DNA"/>
</dbReference>
<proteinExistence type="predicted"/>
<accession>A0A5C8NUT3</accession>
<dbReference type="Pfam" id="PF08378">
    <property type="entry name" value="NERD"/>
    <property type="match status" value="1"/>
</dbReference>
<evidence type="ECO:0000313" key="4">
    <source>
        <dbReference type="Proteomes" id="UP000321548"/>
    </source>
</evidence>
<keyword evidence="4" id="KW-1185">Reference proteome</keyword>
<dbReference type="GO" id="GO:0005524">
    <property type="term" value="F:ATP binding"/>
    <property type="evidence" value="ECO:0007669"/>
    <property type="project" value="InterPro"/>
</dbReference>
<dbReference type="InterPro" id="IPR027417">
    <property type="entry name" value="P-loop_NTPase"/>
</dbReference>
<dbReference type="GO" id="GO:0031297">
    <property type="term" value="P:replication fork processing"/>
    <property type="evidence" value="ECO:0007669"/>
    <property type="project" value="TreeGrafter"/>
</dbReference>
<dbReference type="Gene3D" id="3.40.50.300">
    <property type="entry name" value="P-loop containing nucleotide triphosphate hydrolases"/>
    <property type="match status" value="2"/>
</dbReference>
<reference evidence="3 4" key="1">
    <citation type="submission" date="2019-06" db="EMBL/GenBank/DDBJ databases">
        <title>Quisquiliibacterium sp. nov., isolated from a maize field.</title>
        <authorList>
            <person name="Lin S.-Y."/>
            <person name="Tsai C.-F."/>
            <person name="Young C.-C."/>
        </authorList>
    </citation>
    <scope>NUCLEOTIDE SEQUENCE [LARGE SCALE GENOMIC DNA]</scope>
    <source>
        <strain evidence="3 4">CC-CFT501</strain>
    </source>
</reference>
<dbReference type="InterPro" id="IPR000212">
    <property type="entry name" value="DNA_helicase_UvrD/REP"/>
</dbReference>
<protein>
    <submittedName>
        <fullName evidence="3">Nuclease</fullName>
    </submittedName>
</protein>
<gene>
    <name evidence="3" type="ORF">FHP08_14195</name>
</gene>
<dbReference type="SUPFAM" id="SSF52540">
    <property type="entry name" value="P-loop containing nucleoside triphosphate hydrolases"/>
    <property type="match status" value="1"/>
</dbReference>
<evidence type="ECO:0000259" key="2">
    <source>
        <dbReference type="Pfam" id="PF13538"/>
    </source>
</evidence>
<comment type="caution">
    <text evidence="3">The sequence shown here is derived from an EMBL/GenBank/DDBJ whole genome shotgun (WGS) entry which is preliminary data.</text>
</comment>
<dbReference type="RefSeq" id="WP_147705122.1">
    <property type="nucleotide sequence ID" value="NZ_VDUY01000005.1"/>
</dbReference>
<dbReference type="Pfam" id="PF13538">
    <property type="entry name" value="UvrD_C_2"/>
    <property type="match status" value="1"/>
</dbReference>
<evidence type="ECO:0000259" key="1">
    <source>
        <dbReference type="Pfam" id="PF08378"/>
    </source>
</evidence>
<feature type="domain" description="NERD" evidence="1">
    <location>
        <begin position="19"/>
        <end position="85"/>
    </location>
</feature>
<dbReference type="PANTHER" id="PTHR11070:SF30">
    <property type="entry name" value="F-BOX DNA HELICASE 1"/>
    <property type="match status" value="1"/>
</dbReference>
<dbReference type="Proteomes" id="UP000321548">
    <property type="component" value="Unassembled WGS sequence"/>
</dbReference>
<dbReference type="InterPro" id="IPR011528">
    <property type="entry name" value="NERD"/>
</dbReference>
<name>A0A5C8NUT3_9BURK</name>
<dbReference type="InterPro" id="IPR027785">
    <property type="entry name" value="UvrD-like_helicase_C"/>
</dbReference>
<dbReference type="AlphaFoldDB" id="A0A5C8NUT3"/>
<sequence length="607" mass="66349">MARLVPEELDAAKARGQARREIETVEALERELSDEYTVYHGVHWAHSDRSAAFYGEIDFVVVNRYGRAIAIEQKNGKLVSDGRDLLKPYAGGPKPVAAQMGRNLRGLMSEFSRRFPNSGRLDIDHLVYLPDHALAGPTPASVDPTRVVDARSRESLAKRIEALFDERPMPASQGATGLRPAEATDVHAFLSERLNVVPSIDAISRNAREQYARLSGGLATWARRLSMQPFRLRVRGTAGSGKTQLALAELRAAHEAGRSALYLCFNRPLADAMRSAAPKHGTCMTFHELGDWLLKQRGEPVDYAQPGAFERLAEAVVAAADLRESVDLLVVDEGQDFEPRWAEALARMVTPDGRLLWLEDPSQNLYRREPAELSGWVTLESPVNYRSPQVVVTLINALGLVDHEVEAGGAVHGFDPELLEYSDADANAEAEADEASAESEPIGLDRCRTIAESRPAMQGRPTPSSAQAEPRTLTLHAQTSAAVRALLAAGHAADAIAVVYWHGLASSRIAGADEIAGLRTRRFSGRYDPEGRPLLTDGALQLETLFRFKGQAADCVVITEIDFDDWSDDVRRRLFVALTRARLKVALVASERAAQAIEGRLGGQPPA</sequence>
<dbReference type="GO" id="GO:0043138">
    <property type="term" value="F:3'-5' DNA helicase activity"/>
    <property type="evidence" value="ECO:0007669"/>
    <property type="project" value="TreeGrafter"/>
</dbReference>
<dbReference type="PANTHER" id="PTHR11070">
    <property type="entry name" value="UVRD / RECB / PCRA DNA HELICASE FAMILY MEMBER"/>
    <property type="match status" value="1"/>
</dbReference>
<dbReference type="GO" id="GO:0000724">
    <property type="term" value="P:double-strand break repair via homologous recombination"/>
    <property type="evidence" value="ECO:0007669"/>
    <property type="project" value="TreeGrafter"/>
</dbReference>
<dbReference type="OrthoDB" id="393237at2"/>
<feature type="domain" description="UvrD-like helicase C-terminal" evidence="2">
    <location>
        <begin position="544"/>
        <end position="588"/>
    </location>
</feature>
<dbReference type="Pfam" id="PF13245">
    <property type="entry name" value="AAA_19"/>
    <property type="match status" value="1"/>
</dbReference>
<dbReference type="GO" id="GO:0003677">
    <property type="term" value="F:DNA binding"/>
    <property type="evidence" value="ECO:0007669"/>
    <property type="project" value="InterPro"/>
</dbReference>